<evidence type="ECO:0000256" key="3">
    <source>
        <dbReference type="ARBA" id="ARBA00022692"/>
    </source>
</evidence>
<comment type="subcellular location">
    <subcellularLocation>
        <location evidence="1">Membrane</location>
        <topology evidence="1">Multi-pass membrane protein</topology>
    </subcellularLocation>
</comment>
<dbReference type="AlphaFoldDB" id="A0A4V3UQY6"/>
<feature type="transmembrane region" description="Helical" evidence="6">
    <location>
        <begin position="68"/>
        <end position="94"/>
    </location>
</feature>
<dbReference type="Proteomes" id="UP000295341">
    <property type="component" value="Unassembled WGS sequence"/>
</dbReference>
<organism evidence="7 8">
    <name type="scientific">Panacagrimonas perspica</name>
    <dbReference type="NCBI Taxonomy" id="381431"/>
    <lineage>
        <taxon>Bacteria</taxon>
        <taxon>Pseudomonadati</taxon>
        <taxon>Pseudomonadota</taxon>
        <taxon>Gammaproteobacteria</taxon>
        <taxon>Nevskiales</taxon>
        <taxon>Nevskiaceae</taxon>
        <taxon>Panacagrimonas</taxon>
    </lineage>
</organism>
<dbReference type="Pfam" id="PF01594">
    <property type="entry name" value="AI-2E_transport"/>
    <property type="match status" value="1"/>
</dbReference>
<feature type="transmembrane region" description="Helical" evidence="6">
    <location>
        <begin position="305"/>
        <end position="333"/>
    </location>
</feature>
<name>A0A4V3UQY6_9GAMM</name>
<dbReference type="GO" id="GO:0016020">
    <property type="term" value="C:membrane"/>
    <property type="evidence" value="ECO:0007669"/>
    <property type="project" value="UniProtKB-SubCell"/>
</dbReference>
<feature type="transmembrane region" description="Helical" evidence="6">
    <location>
        <begin position="261"/>
        <end position="284"/>
    </location>
</feature>
<keyword evidence="5 6" id="KW-0472">Membrane</keyword>
<reference evidence="7 8" key="1">
    <citation type="submission" date="2019-03" db="EMBL/GenBank/DDBJ databases">
        <title>Genomic Encyclopedia of Type Strains, Phase IV (KMG-IV): sequencing the most valuable type-strain genomes for metagenomic binning, comparative biology and taxonomic classification.</title>
        <authorList>
            <person name="Goeker M."/>
        </authorList>
    </citation>
    <scope>NUCLEOTIDE SEQUENCE [LARGE SCALE GENOMIC DNA]</scope>
    <source>
        <strain evidence="7 8">DSM 26377</strain>
    </source>
</reference>
<dbReference type="RefSeq" id="WP_133879994.1">
    <property type="nucleotide sequence ID" value="NZ_MWIN01000039.1"/>
</dbReference>
<dbReference type="InterPro" id="IPR002549">
    <property type="entry name" value="AI-2E-like"/>
</dbReference>
<feature type="transmembrane region" description="Helical" evidence="6">
    <location>
        <begin position="20"/>
        <end position="47"/>
    </location>
</feature>
<evidence type="ECO:0000313" key="8">
    <source>
        <dbReference type="Proteomes" id="UP000295341"/>
    </source>
</evidence>
<gene>
    <name evidence="7" type="ORF">DFR24_0782</name>
</gene>
<comment type="caution">
    <text evidence="7">The sequence shown here is derived from an EMBL/GenBank/DDBJ whole genome shotgun (WGS) entry which is preliminary data.</text>
</comment>
<keyword evidence="8" id="KW-1185">Reference proteome</keyword>
<accession>A0A4V3UQY6</accession>
<proteinExistence type="inferred from homology"/>
<evidence type="ECO:0000256" key="1">
    <source>
        <dbReference type="ARBA" id="ARBA00004141"/>
    </source>
</evidence>
<keyword evidence="4 6" id="KW-1133">Transmembrane helix</keyword>
<dbReference type="EMBL" id="SOBT01000008">
    <property type="protein sequence ID" value="TDU31414.1"/>
    <property type="molecule type" value="Genomic_DNA"/>
</dbReference>
<evidence type="ECO:0000256" key="5">
    <source>
        <dbReference type="ARBA" id="ARBA00023136"/>
    </source>
</evidence>
<comment type="similarity">
    <text evidence="2">Belongs to the autoinducer-2 exporter (AI-2E) (TC 2.A.86) family.</text>
</comment>
<keyword evidence="3 6" id="KW-0812">Transmembrane</keyword>
<feature type="transmembrane region" description="Helical" evidence="6">
    <location>
        <begin position="156"/>
        <end position="175"/>
    </location>
</feature>
<evidence type="ECO:0000313" key="7">
    <source>
        <dbReference type="EMBL" id="TDU31414.1"/>
    </source>
</evidence>
<evidence type="ECO:0000256" key="6">
    <source>
        <dbReference type="SAM" id="Phobius"/>
    </source>
</evidence>
<sequence length="344" mass="37601">MNVNQALVLSKSVPRLDLVAWILMGIGLFLVLHLHLLPALLGGLLVFELVRILTPLVRRAEISRDWASIIVVVAISILVVTFLILLIFGAITYFRSDAGNLSALMRKLAEIIDQSRNRLPGWVLAYVPETAEELRTATTTWLREHSAALQGVGKDFARALVHILIGMVVGSLLALSEATTVVGRRPLATALVERTERLSRSFRRVVFAQFWIAGVNATLTGLYLAVLLPLTGVDLPLTKTLIAVTFVCGLLPVVGNLISNAVIVVVSLSNSLFVAIGSLTYLVVIHKLEYFLNARIIGSRIRAKAWEMLIAMLVMESAFGIAGLIAAPIYYAYLKDELQDKALV</sequence>
<feature type="transmembrane region" description="Helical" evidence="6">
    <location>
        <begin position="205"/>
        <end position="228"/>
    </location>
</feature>
<protein>
    <submittedName>
        <fullName evidence="7">Putative PurR-regulated permease PerM</fullName>
    </submittedName>
</protein>
<evidence type="ECO:0000256" key="4">
    <source>
        <dbReference type="ARBA" id="ARBA00022989"/>
    </source>
</evidence>
<dbReference type="OrthoDB" id="8113193at2"/>
<evidence type="ECO:0000256" key="2">
    <source>
        <dbReference type="ARBA" id="ARBA00009773"/>
    </source>
</evidence>